<organism evidence="1 2">
    <name type="scientific">Diversispora epigaea</name>
    <dbReference type="NCBI Taxonomy" id="1348612"/>
    <lineage>
        <taxon>Eukaryota</taxon>
        <taxon>Fungi</taxon>
        <taxon>Fungi incertae sedis</taxon>
        <taxon>Mucoromycota</taxon>
        <taxon>Glomeromycotina</taxon>
        <taxon>Glomeromycetes</taxon>
        <taxon>Diversisporales</taxon>
        <taxon>Diversisporaceae</taxon>
        <taxon>Diversispora</taxon>
    </lineage>
</organism>
<protein>
    <submittedName>
        <fullName evidence="1">Uncharacterized protein</fullName>
    </submittedName>
</protein>
<evidence type="ECO:0000313" key="2">
    <source>
        <dbReference type="Proteomes" id="UP000266861"/>
    </source>
</evidence>
<keyword evidence="2" id="KW-1185">Reference proteome</keyword>
<dbReference type="Proteomes" id="UP000266861">
    <property type="component" value="Unassembled WGS sequence"/>
</dbReference>
<accession>A0A397IT95</accession>
<reference evidence="1 2" key="1">
    <citation type="submission" date="2018-08" db="EMBL/GenBank/DDBJ databases">
        <title>Genome and evolution of the arbuscular mycorrhizal fungus Diversispora epigaea (formerly Glomus versiforme) and its bacterial endosymbionts.</title>
        <authorList>
            <person name="Sun X."/>
            <person name="Fei Z."/>
            <person name="Harrison M."/>
        </authorList>
    </citation>
    <scope>NUCLEOTIDE SEQUENCE [LARGE SCALE GENOMIC DNA]</scope>
    <source>
        <strain evidence="1 2">IT104</strain>
    </source>
</reference>
<gene>
    <name evidence="1" type="ORF">Glove_151g61</name>
</gene>
<proteinExistence type="predicted"/>
<evidence type="ECO:0000313" key="1">
    <source>
        <dbReference type="EMBL" id="RHZ79215.1"/>
    </source>
</evidence>
<comment type="caution">
    <text evidence="1">The sequence shown here is derived from an EMBL/GenBank/DDBJ whole genome shotgun (WGS) entry which is preliminary data.</text>
</comment>
<dbReference type="AlphaFoldDB" id="A0A397IT95"/>
<dbReference type="EMBL" id="PQFF01000142">
    <property type="protein sequence ID" value="RHZ79215.1"/>
    <property type="molecule type" value="Genomic_DNA"/>
</dbReference>
<sequence>MNNSLLYNKSSLPFNNTNDNTTETTLYQGKIFDTWQQAFDKNVVLYKALHGNGDILHNKHREVINKFLTHLLACANRSLGKHWSILKD</sequence>
<name>A0A397IT95_9GLOM</name>